<reference evidence="2 3" key="1">
    <citation type="submission" date="2019-08" db="EMBL/GenBank/DDBJ databases">
        <title>Deep-cultivation of Planctomycetes and their phenomic and genomic characterization uncovers novel biology.</title>
        <authorList>
            <person name="Wiegand S."/>
            <person name="Jogler M."/>
            <person name="Boedeker C."/>
            <person name="Pinto D."/>
            <person name="Vollmers J."/>
            <person name="Rivas-Marin E."/>
            <person name="Kohn T."/>
            <person name="Peeters S.H."/>
            <person name="Heuer A."/>
            <person name="Rast P."/>
            <person name="Oberbeckmann S."/>
            <person name="Bunk B."/>
            <person name="Jeske O."/>
            <person name="Meyerdierks A."/>
            <person name="Storesund J.E."/>
            <person name="Kallscheuer N."/>
            <person name="Luecker S."/>
            <person name="Lage O.M."/>
            <person name="Pohl T."/>
            <person name="Merkel B.J."/>
            <person name="Hornburger P."/>
            <person name="Mueller R.-W."/>
            <person name="Bruemmer F."/>
            <person name="Labrenz M."/>
            <person name="Spormann A.M."/>
            <person name="Op Den Camp H."/>
            <person name="Overmann J."/>
            <person name="Amann R."/>
            <person name="Jetten M.S.M."/>
            <person name="Mascher T."/>
            <person name="Medema M.H."/>
            <person name="Devos D.P."/>
            <person name="Kaster A.-K."/>
            <person name="Ovreas L."/>
            <person name="Rohde M."/>
            <person name="Galperin M.Y."/>
            <person name="Jogler C."/>
        </authorList>
    </citation>
    <scope>NUCLEOTIDE SEQUENCE [LARGE SCALE GENOMIC DNA]</scope>
    <source>
        <strain evidence="2 3">LF1</strain>
    </source>
</reference>
<evidence type="ECO:0000313" key="2">
    <source>
        <dbReference type="EMBL" id="KAA1259376.1"/>
    </source>
</evidence>
<dbReference type="RefSeq" id="WP_235033243.1">
    <property type="nucleotide sequence ID" value="NZ_LWSK01000064.1"/>
</dbReference>
<keyword evidence="3" id="KW-1185">Reference proteome</keyword>
<accession>A0A5B1CFR3</accession>
<feature type="compositionally biased region" description="Basic and acidic residues" evidence="1">
    <location>
        <begin position="17"/>
        <end position="39"/>
    </location>
</feature>
<evidence type="ECO:0000256" key="1">
    <source>
        <dbReference type="SAM" id="MobiDB-lite"/>
    </source>
</evidence>
<protein>
    <submittedName>
        <fullName evidence="2">Uncharacterized protein</fullName>
    </submittedName>
</protein>
<organism evidence="2 3">
    <name type="scientific">Rubripirellula obstinata</name>
    <dbReference type="NCBI Taxonomy" id="406547"/>
    <lineage>
        <taxon>Bacteria</taxon>
        <taxon>Pseudomonadati</taxon>
        <taxon>Planctomycetota</taxon>
        <taxon>Planctomycetia</taxon>
        <taxon>Pirellulales</taxon>
        <taxon>Pirellulaceae</taxon>
        <taxon>Rubripirellula</taxon>
    </lineage>
</organism>
<feature type="region of interest" description="Disordered" evidence="1">
    <location>
        <begin position="1"/>
        <end position="44"/>
    </location>
</feature>
<evidence type="ECO:0000313" key="3">
    <source>
        <dbReference type="Proteomes" id="UP000322699"/>
    </source>
</evidence>
<dbReference type="Proteomes" id="UP000322699">
    <property type="component" value="Unassembled WGS sequence"/>
</dbReference>
<dbReference type="AlphaFoldDB" id="A0A5B1CFR3"/>
<proteinExistence type="predicted"/>
<gene>
    <name evidence="2" type="ORF">LF1_19080</name>
</gene>
<comment type="caution">
    <text evidence="2">The sequence shown here is derived from an EMBL/GenBank/DDBJ whole genome shotgun (WGS) entry which is preliminary data.</text>
</comment>
<dbReference type="EMBL" id="VRLW01000001">
    <property type="protein sequence ID" value="KAA1259376.1"/>
    <property type="molecule type" value="Genomic_DNA"/>
</dbReference>
<sequence>MPNRSLRLFPSPTSESRTSEQKISEQKTSESRRQRELDRISGVSQPKSVTIPLSTIVPLLIEASKSNRAWLSDFADDTVQVDSDLYEVLMAYQSMQISEAA</sequence>
<name>A0A5B1CFR3_9BACT</name>